<dbReference type="Gene3D" id="3.40.50.150">
    <property type="entry name" value="Vaccinia Virus protein VP39"/>
    <property type="match status" value="1"/>
</dbReference>
<gene>
    <name evidence="2" type="ORF">HNR67_008147</name>
</gene>
<name>A0A7W7G0A2_9PSEU</name>
<dbReference type="GO" id="GO:0008757">
    <property type="term" value="F:S-adenosylmethionine-dependent methyltransferase activity"/>
    <property type="evidence" value="ECO:0007669"/>
    <property type="project" value="InterPro"/>
</dbReference>
<keyword evidence="2" id="KW-0489">Methyltransferase</keyword>
<dbReference type="SUPFAM" id="SSF53335">
    <property type="entry name" value="S-adenosyl-L-methionine-dependent methyltransferases"/>
    <property type="match status" value="1"/>
</dbReference>
<dbReference type="Pfam" id="PF08241">
    <property type="entry name" value="Methyltransf_11"/>
    <property type="match status" value="1"/>
</dbReference>
<dbReference type="GO" id="GO:0032259">
    <property type="term" value="P:methylation"/>
    <property type="evidence" value="ECO:0007669"/>
    <property type="project" value="UniProtKB-KW"/>
</dbReference>
<evidence type="ECO:0000313" key="2">
    <source>
        <dbReference type="EMBL" id="MBB4682029.1"/>
    </source>
</evidence>
<accession>A0A7W7G0A2</accession>
<protein>
    <submittedName>
        <fullName evidence="2">SAM-dependent methyltransferase</fullName>
    </submittedName>
</protein>
<dbReference type="PANTHER" id="PTHR42912">
    <property type="entry name" value="METHYLTRANSFERASE"/>
    <property type="match status" value="1"/>
</dbReference>
<dbReference type="InterPro" id="IPR050508">
    <property type="entry name" value="Methyltransf_Superfamily"/>
</dbReference>
<dbReference type="InterPro" id="IPR029063">
    <property type="entry name" value="SAM-dependent_MTases_sf"/>
</dbReference>
<dbReference type="Proteomes" id="UP000533598">
    <property type="component" value="Unassembled WGS sequence"/>
</dbReference>
<dbReference type="AlphaFoldDB" id="A0A7W7G0A2"/>
<proteinExistence type="predicted"/>
<dbReference type="EMBL" id="JACHMH010000001">
    <property type="protein sequence ID" value="MBB4682029.1"/>
    <property type="molecule type" value="Genomic_DNA"/>
</dbReference>
<dbReference type="CDD" id="cd02440">
    <property type="entry name" value="AdoMet_MTases"/>
    <property type="match status" value="1"/>
</dbReference>
<evidence type="ECO:0000259" key="1">
    <source>
        <dbReference type="Pfam" id="PF08241"/>
    </source>
</evidence>
<organism evidence="2 3">
    <name type="scientific">Crossiella cryophila</name>
    <dbReference type="NCBI Taxonomy" id="43355"/>
    <lineage>
        <taxon>Bacteria</taxon>
        <taxon>Bacillati</taxon>
        <taxon>Actinomycetota</taxon>
        <taxon>Actinomycetes</taxon>
        <taxon>Pseudonocardiales</taxon>
        <taxon>Pseudonocardiaceae</taxon>
        <taxon>Crossiella</taxon>
    </lineage>
</organism>
<reference evidence="2 3" key="1">
    <citation type="submission" date="2020-08" db="EMBL/GenBank/DDBJ databases">
        <title>Sequencing the genomes of 1000 actinobacteria strains.</title>
        <authorList>
            <person name="Klenk H.-P."/>
        </authorList>
    </citation>
    <scope>NUCLEOTIDE SEQUENCE [LARGE SCALE GENOMIC DNA]</scope>
    <source>
        <strain evidence="2 3">DSM 44230</strain>
    </source>
</reference>
<keyword evidence="2" id="KW-0808">Transferase</keyword>
<feature type="domain" description="Methyltransferase type 11" evidence="1">
    <location>
        <begin position="52"/>
        <end position="145"/>
    </location>
</feature>
<sequence>MSSTAENAGVVPSPNIWHWPDVYETENQAQDSAGAIWRALRAEVDWAGRDVLDVGCGDGFHLPVFAGSARSVLGVEPHPPLVERAVKRVAGLPNVNVLAGSAQRIPLPDGVVDLVHARTAYFFGPGCEPGIAEAMRVLRPGGALAVVDLDGARPPYGKWLRADVPGYHPRRIEKFFTRLGFSCHRIETLWRFTDRESLVRVLSIEFSAKVAARAIADTAGLTIPVGYRLHVLRKSSGLLLP</sequence>
<keyword evidence="3" id="KW-1185">Reference proteome</keyword>
<evidence type="ECO:0000313" key="3">
    <source>
        <dbReference type="Proteomes" id="UP000533598"/>
    </source>
</evidence>
<comment type="caution">
    <text evidence="2">The sequence shown here is derived from an EMBL/GenBank/DDBJ whole genome shotgun (WGS) entry which is preliminary data.</text>
</comment>
<dbReference type="InterPro" id="IPR013216">
    <property type="entry name" value="Methyltransf_11"/>
</dbReference>
<dbReference type="RefSeq" id="WP_312989254.1">
    <property type="nucleotide sequence ID" value="NZ_BAAAUI010000076.1"/>
</dbReference>